<gene>
    <name evidence="2" type="primary">cvfC_1</name>
    <name evidence="2" type="ORF">NCTC13163_01010</name>
</gene>
<proteinExistence type="predicted"/>
<dbReference type="AlphaFoldDB" id="A0A377FSF8"/>
<evidence type="ECO:0000313" key="3">
    <source>
        <dbReference type="Proteomes" id="UP000254060"/>
    </source>
</evidence>
<feature type="domain" description="Scaffold protein Nfu/NifU N-terminal" evidence="1">
    <location>
        <begin position="2"/>
        <end position="82"/>
    </location>
</feature>
<dbReference type="Gene3D" id="3.30.1370.70">
    <property type="entry name" value="Scaffold protein Nfu/NifU, N-terminal domain"/>
    <property type="match status" value="1"/>
</dbReference>
<dbReference type="EMBL" id="UGGP01000001">
    <property type="protein sequence ID" value="STO07658.1"/>
    <property type="molecule type" value="Genomic_DNA"/>
</dbReference>
<dbReference type="OrthoDB" id="2968418at2"/>
<name>A0A377FSF8_9BACL</name>
<protein>
    <submittedName>
        <fullName evidence="2">Conserved virulence factor C</fullName>
    </submittedName>
</protein>
<evidence type="ECO:0000259" key="1">
    <source>
        <dbReference type="SMART" id="SM00932"/>
    </source>
</evidence>
<dbReference type="RefSeq" id="WP_024371297.1">
    <property type="nucleotide sequence ID" value="NZ_UGGP01000001.1"/>
</dbReference>
<dbReference type="SUPFAM" id="SSF110836">
    <property type="entry name" value="Hypothetical protein SAV1430"/>
    <property type="match status" value="1"/>
</dbReference>
<dbReference type="STRING" id="1397694.GCA_000702585_01521"/>
<dbReference type="SMART" id="SM00932">
    <property type="entry name" value="Nfu_N"/>
    <property type="match status" value="1"/>
</dbReference>
<evidence type="ECO:0000313" key="2">
    <source>
        <dbReference type="EMBL" id="STO07658.1"/>
    </source>
</evidence>
<dbReference type="InterPro" id="IPR036498">
    <property type="entry name" value="Nfu/NifU_N_sf"/>
</dbReference>
<dbReference type="Proteomes" id="UP000254060">
    <property type="component" value="Unassembled WGS sequence"/>
</dbReference>
<accession>A0A377FSF8</accession>
<dbReference type="InterPro" id="IPR014824">
    <property type="entry name" value="Nfu/NifU_N"/>
</dbReference>
<dbReference type="Pfam" id="PF08712">
    <property type="entry name" value="Nfu_N"/>
    <property type="match status" value="1"/>
</dbReference>
<organism evidence="2 3">
    <name type="scientific">Exiguobacterium aurantiacum</name>
    <dbReference type="NCBI Taxonomy" id="33987"/>
    <lineage>
        <taxon>Bacteria</taxon>
        <taxon>Bacillati</taxon>
        <taxon>Bacillota</taxon>
        <taxon>Bacilli</taxon>
        <taxon>Bacillales</taxon>
        <taxon>Bacillales Family XII. Incertae Sedis</taxon>
        <taxon>Exiguobacterium</taxon>
    </lineage>
</organism>
<reference evidence="2 3" key="1">
    <citation type="submission" date="2018-06" db="EMBL/GenBank/DDBJ databases">
        <authorList>
            <consortium name="Pathogen Informatics"/>
            <person name="Doyle S."/>
        </authorList>
    </citation>
    <scope>NUCLEOTIDE SEQUENCE [LARGE SCALE GENOMIC DNA]</scope>
    <source>
        <strain evidence="2 3">NCTC13163</strain>
    </source>
</reference>
<sequence length="82" mass="8904">MLRIDPTPNPNAMKITLPENVFGTKSQSVKAGEATDQPLLAKLVEIEGVESVFAYGDFVTVSKENGVSWEAILPHVETAYRG</sequence>